<dbReference type="Proteomes" id="UP001499951">
    <property type="component" value="Unassembled WGS sequence"/>
</dbReference>
<evidence type="ECO:0000256" key="6">
    <source>
        <dbReference type="ARBA" id="ARBA00022884"/>
    </source>
</evidence>
<dbReference type="InterPro" id="IPR012933">
    <property type="entry name" value="HicA_mRNA_interferase"/>
</dbReference>
<keyword evidence="7" id="KW-0346">Stress response</keyword>
<comment type="caution">
    <text evidence="9">The sequence shown here is derived from an EMBL/GenBank/DDBJ whole genome shotgun (WGS) entry which is preliminary data.</text>
</comment>
<dbReference type="PANTHER" id="PTHR34873:SF3">
    <property type="entry name" value="ADDICTION MODULE TOXIN, HICA FAMILY"/>
    <property type="match status" value="1"/>
</dbReference>
<dbReference type="EMBL" id="BAAADD010000001">
    <property type="protein sequence ID" value="GAA0558806.1"/>
    <property type="molecule type" value="Genomic_DNA"/>
</dbReference>
<feature type="region of interest" description="Disordered" evidence="8">
    <location>
        <begin position="29"/>
        <end position="66"/>
    </location>
</feature>
<accession>A0ABN1E4C8</accession>
<evidence type="ECO:0000256" key="4">
    <source>
        <dbReference type="ARBA" id="ARBA00022759"/>
    </source>
</evidence>
<comment type="similarity">
    <text evidence="1">Belongs to the HicA mRNA interferase family.</text>
</comment>
<sequence>MVKSISSRDIIRALEAAGWKEVRVTGSHHHYRHAERPGTVTVPHPVKDMPPGTIKSIEKQSGIKLR</sequence>
<evidence type="ECO:0000256" key="2">
    <source>
        <dbReference type="ARBA" id="ARBA00022649"/>
    </source>
</evidence>
<dbReference type="RefSeq" id="WP_208393698.1">
    <property type="nucleotide sequence ID" value="NZ_BAAADD010000001.1"/>
</dbReference>
<dbReference type="SUPFAM" id="SSF54786">
    <property type="entry name" value="YcfA/nrd intein domain"/>
    <property type="match status" value="1"/>
</dbReference>
<evidence type="ECO:0000256" key="3">
    <source>
        <dbReference type="ARBA" id="ARBA00022722"/>
    </source>
</evidence>
<dbReference type="Pfam" id="PF07927">
    <property type="entry name" value="HicA_toxin"/>
    <property type="match status" value="1"/>
</dbReference>
<evidence type="ECO:0000256" key="5">
    <source>
        <dbReference type="ARBA" id="ARBA00022801"/>
    </source>
</evidence>
<evidence type="ECO:0000313" key="10">
    <source>
        <dbReference type="Proteomes" id="UP001499951"/>
    </source>
</evidence>
<keyword evidence="5" id="KW-0378">Hydrolase</keyword>
<evidence type="ECO:0000256" key="8">
    <source>
        <dbReference type="SAM" id="MobiDB-lite"/>
    </source>
</evidence>
<dbReference type="InterPro" id="IPR038570">
    <property type="entry name" value="HicA_sf"/>
</dbReference>
<reference evidence="9 10" key="1">
    <citation type="journal article" date="2019" name="Int. J. Syst. Evol. Microbiol.">
        <title>The Global Catalogue of Microorganisms (GCM) 10K type strain sequencing project: providing services to taxonomists for standard genome sequencing and annotation.</title>
        <authorList>
            <consortium name="The Broad Institute Genomics Platform"/>
            <consortium name="The Broad Institute Genome Sequencing Center for Infectious Disease"/>
            <person name="Wu L."/>
            <person name="Ma J."/>
        </authorList>
    </citation>
    <scope>NUCLEOTIDE SEQUENCE [LARGE SCALE GENOMIC DNA]</scope>
    <source>
        <strain evidence="9 10">JCM 15089</strain>
    </source>
</reference>
<evidence type="ECO:0000256" key="7">
    <source>
        <dbReference type="ARBA" id="ARBA00023016"/>
    </source>
</evidence>
<keyword evidence="2" id="KW-1277">Toxin-antitoxin system</keyword>
<evidence type="ECO:0000256" key="1">
    <source>
        <dbReference type="ARBA" id="ARBA00006620"/>
    </source>
</evidence>
<proteinExistence type="inferred from homology"/>
<protein>
    <submittedName>
        <fullName evidence="9">Type II toxin-antitoxin system HicA family toxin</fullName>
    </submittedName>
</protein>
<keyword evidence="3" id="KW-0540">Nuclease</keyword>
<dbReference type="Gene3D" id="3.30.920.30">
    <property type="entry name" value="Hypothetical protein"/>
    <property type="match status" value="1"/>
</dbReference>
<name>A0ABN1E4C8_9PROT</name>
<keyword evidence="10" id="KW-1185">Reference proteome</keyword>
<gene>
    <name evidence="9" type="ORF">GCM10008942_04100</name>
</gene>
<keyword evidence="4" id="KW-0255">Endonuclease</keyword>
<keyword evidence="6" id="KW-0694">RNA-binding</keyword>
<dbReference type="PANTHER" id="PTHR34873">
    <property type="entry name" value="SSR1766 PROTEIN"/>
    <property type="match status" value="1"/>
</dbReference>
<evidence type="ECO:0000313" key="9">
    <source>
        <dbReference type="EMBL" id="GAA0558806.1"/>
    </source>
</evidence>
<organism evidence="9 10">
    <name type="scientific">Rhizomicrobium electricum</name>
    <dbReference type="NCBI Taxonomy" id="480070"/>
    <lineage>
        <taxon>Bacteria</taxon>
        <taxon>Pseudomonadati</taxon>
        <taxon>Pseudomonadota</taxon>
        <taxon>Alphaproteobacteria</taxon>
        <taxon>Micropepsales</taxon>
        <taxon>Micropepsaceae</taxon>
        <taxon>Rhizomicrobium</taxon>
    </lineage>
</organism>